<comment type="caution">
    <text evidence="2">The sequence shown here is derived from an EMBL/GenBank/DDBJ whole genome shotgun (WGS) entry which is preliminary data.</text>
</comment>
<gene>
    <name evidence="2" type="ORF">AZE42_01279</name>
</gene>
<sequence length="35" mass="4050">MPRRRNDEGIGLQERRPTVVDVPLAQGNPELYSER</sequence>
<dbReference type="EMBL" id="LVVM01006192">
    <property type="protein sequence ID" value="OJA08768.1"/>
    <property type="molecule type" value="Genomic_DNA"/>
</dbReference>
<reference evidence="2 3" key="1">
    <citation type="submission" date="2016-03" db="EMBL/GenBank/DDBJ databases">
        <title>Comparative genomics of the ectomycorrhizal sister species Rhizopogon vinicolor and Rhizopogon vesiculosus (Basidiomycota: Boletales) reveals a divergence of the mating type B locus.</title>
        <authorList>
            <person name="Mujic A.B."/>
            <person name="Kuo A."/>
            <person name="Tritt A."/>
            <person name="Lipzen A."/>
            <person name="Chen C."/>
            <person name="Johnson J."/>
            <person name="Sharma A."/>
            <person name="Barry K."/>
            <person name="Grigoriev I.V."/>
            <person name="Spatafora J.W."/>
        </authorList>
    </citation>
    <scope>NUCLEOTIDE SEQUENCE [LARGE SCALE GENOMIC DNA]</scope>
    <source>
        <strain evidence="2 3">AM-OR11-056</strain>
    </source>
</reference>
<dbReference type="Proteomes" id="UP000183567">
    <property type="component" value="Unassembled WGS sequence"/>
</dbReference>
<feature type="compositionally biased region" description="Basic and acidic residues" evidence="1">
    <location>
        <begin position="1"/>
        <end position="18"/>
    </location>
</feature>
<feature type="region of interest" description="Disordered" evidence="1">
    <location>
        <begin position="1"/>
        <end position="35"/>
    </location>
</feature>
<name>A0A1J8Q627_9AGAM</name>
<proteinExistence type="predicted"/>
<protein>
    <submittedName>
        <fullName evidence="2">Uncharacterized protein</fullName>
    </submittedName>
</protein>
<evidence type="ECO:0000256" key="1">
    <source>
        <dbReference type="SAM" id="MobiDB-lite"/>
    </source>
</evidence>
<dbReference type="AlphaFoldDB" id="A0A1J8Q627"/>
<keyword evidence="3" id="KW-1185">Reference proteome</keyword>
<evidence type="ECO:0000313" key="3">
    <source>
        <dbReference type="Proteomes" id="UP000183567"/>
    </source>
</evidence>
<accession>A0A1J8Q627</accession>
<feature type="non-terminal residue" evidence="2">
    <location>
        <position position="35"/>
    </location>
</feature>
<organism evidence="2 3">
    <name type="scientific">Rhizopogon vesiculosus</name>
    <dbReference type="NCBI Taxonomy" id="180088"/>
    <lineage>
        <taxon>Eukaryota</taxon>
        <taxon>Fungi</taxon>
        <taxon>Dikarya</taxon>
        <taxon>Basidiomycota</taxon>
        <taxon>Agaricomycotina</taxon>
        <taxon>Agaricomycetes</taxon>
        <taxon>Agaricomycetidae</taxon>
        <taxon>Boletales</taxon>
        <taxon>Suillineae</taxon>
        <taxon>Rhizopogonaceae</taxon>
        <taxon>Rhizopogon</taxon>
    </lineage>
</organism>
<dbReference type="OrthoDB" id="2689608at2759"/>
<evidence type="ECO:0000313" key="2">
    <source>
        <dbReference type="EMBL" id="OJA08768.1"/>
    </source>
</evidence>